<evidence type="ECO:0000313" key="5">
    <source>
        <dbReference type="Proteomes" id="UP001642482"/>
    </source>
</evidence>
<keyword evidence="3" id="KW-0732">Signal</keyword>
<evidence type="ECO:0000256" key="1">
    <source>
        <dbReference type="SAM" id="MobiDB-lite"/>
    </source>
</evidence>
<keyword evidence="2" id="KW-0472">Membrane</keyword>
<reference evidence="4 5" key="1">
    <citation type="submission" date="2024-01" db="EMBL/GenBank/DDBJ databases">
        <authorList>
            <person name="Allen C."/>
            <person name="Tagirdzhanova G."/>
        </authorList>
    </citation>
    <scope>NUCLEOTIDE SEQUENCE [LARGE SCALE GENOMIC DNA]</scope>
</reference>
<keyword evidence="5" id="KW-1185">Reference proteome</keyword>
<dbReference type="EMBL" id="CAWUHD010000070">
    <property type="protein sequence ID" value="CAK7227053.1"/>
    <property type="molecule type" value="Genomic_DNA"/>
</dbReference>
<keyword evidence="2" id="KW-1133">Transmembrane helix</keyword>
<evidence type="ECO:0000256" key="3">
    <source>
        <dbReference type="SAM" id="SignalP"/>
    </source>
</evidence>
<feature type="transmembrane region" description="Helical" evidence="2">
    <location>
        <begin position="204"/>
        <end position="226"/>
    </location>
</feature>
<accession>A0ABP0C4W8</accession>
<gene>
    <name evidence="4" type="ORF">SEUCBS140593_006449</name>
</gene>
<name>A0ABP0C4W8_9PEZI</name>
<comment type="caution">
    <text evidence="4">The sequence shown here is derived from an EMBL/GenBank/DDBJ whole genome shotgun (WGS) entry which is preliminary data.</text>
</comment>
<evidence type="ECO:0000313" key="4">
    <source>
        <dbReference type="EMBL" id="CAK7227053.1"/>
    </source>
</evidence>
<dbReference type="CDD" id="cd12087">
    <property type="entry name" value="TM_EGFR-like"/>
    <property type="match status" value="1"/>
</dbReference>
<feature type="compositionally biased region" description="Low complexity" evidence="1">
    <location>
        <begin position="169"/>
        <end position="187"/>
    </location>
</feature>
<evidence type="ECO:0000256" key="2">
    <source>
        <dbReference type="SAM" id="Phobius"/>
    </source>
</evidence>
<feature type="region of interest" description="Disordered" evidence="1">
    <location>
        <begin position="305"/>
        <end position="346"/>
    </location>
</feature>
<feature type="signal peptide" evidence="3">
    <location>
        <begin position="1"/>
        <end position="27"/>
    </location>
</feature>
<feature type="compositionally biased region" description="Low complexity" evidence="1">
    <location>
        <begin position="337"/>
        <end position="346"/>
    </location>
</feature>
<sequence length="417" mass="44268">MYQRFSPKLGFLTILVIIFLTSPTVVADAQCYAINGQKSSGSPCNAAATGQAGSHAACCDESKQEACLATGICFATQRSDNNTFWAEGCTDPTGLDPSCPQYCGTASQFVAAPIQSTYTVLPCGGSAWCCCFDSFGKSCNKTDCCSRSNFTLAHGLGAVVRQFTANANADAPSNGSSSGPGSNQGPPFGDFGNGSRFPDRNQRLVTAIVAGVLGALLLASLVAFGFSYSRARHLRRQVDRLQQQQKTAGLSSSSSTSSPLTAAVSPRSRSLRIETQGLASAGLAPRLSAAKDDIVSPISYDQLHQLHQQQQQQQYSAGGIRRSSSSSFHQIPPPPFTQQQQYHPSQQQQLNGFNFNIPQRTPSWTHGETMRHNSMEQALAAANARRGSGHAGGNVTNTAELASPLHISELPSEKYMG</sequence>
<feature type="compositionally biased region" description="Low complexity" evidence="1">
    <location>
        <begin position="240"/>
        <end position="266"/>
    </location>
</feature>
<protein>
    <submittedName>
        <fullName evidence="4">Uncharacterized protein</fullName>
    </submittedName>
</protein>
<feature type="region of interest" description="Disordered" evidence="1">
    <location>
        <begin position="239"/>
        <end position="269"/>
    </location>
</feature>
<proteinExistence type="predicted"/>
<dbReference type="Proteomes" id="UP001642482">
    <property type="component" value="Unassembled WGS sequence"/>
</dbReference>
<keyword evidence="2" id="KW-0812">Transmembrane</keyword>
<organism evidence="4 5">
    <name type="scientific">Sporothrix eucalyptigena</name>
    <dbReference type="NCBI Taxonomy" id="1812306"/>
    <lineage>
        <taxon>Eukaryota</taxon>
        <taxon>Fungi</taxon>
        <taxon>Dikarya</taxon>
        <taxon>Ascomycota</taxon>
        <taxon>Pezizomycotina</taxon>
        <taxon>Sordariomycetes</taxon>
        <taxon>Sordariomycetidae</taxon>
        <taxon>Ophiostomatales</taxon>
        <taxon>Ophiostomataceae</taxon>
        <taxon>Sporothrix</taxon>
    </lineage>
</organism>
<feature type="compositionally biased region" description="Low complexity" evidence="1">
    <location>
        <begin position="305"/>
        <end position="314"/>
    </location>
</feature>
<feature type="region of interest" description="Disordered" evidence="1">
    <location>
        <begin position="169"/>
        <end position="195"/>
    </location>
</feature>
<feature type="chain" id="PRO_5046610255" evidence="3">
    <location>
        <begin position="28"/>
        <end position="417"/>
    </location>
</feature>